<dbReference type="Gene3D" id="2.60.40.10">
    <property type="entry name" value="Immunoglobulins"/>
    <property type="match status" value="1"/>
</dbReference>
<comment type="caution">
    <text evidence="2">The sequence shown here is derived from an EMBL/GenBank/DDBJ whole genome shotgun (WGS) entry which is preliminary data.</text>
</comment>
<evidence type="ECO:0008006" key="4">
    <source>
        <dbReference type="Google" id="ProtNLM"/>
    </source>
</evidence>
<reference evidence="2 3" key="1">
    <citation type="submission" date="2019-11" db="EMBL/GenBank/DDBJ databases">
        <title>Acidiferrimicrobium australis gen. nov., sp. nov., an acidophilic and obligately heterotrophic, member of the Actinobacteria that catalyses dissimilatory oxido- reduction of iron isolated from metal-rich acidic water in Chile.</title>
        <authorList>
            <person name="Gonzalez D."/>
            <person name="Huber K."/>
            <person name="Hedrich S."/>
            <person name="Rojas-Villalobos C."/>
            <person name="Quatrini R."/>
            <person name="Dinamarca M.A."/>
            <person name="Schwarz A."/>
            <person name="Canales C."/>
            <person name="Nancucheo I."/>
        </authorList>
    </citation>
    <scope>NUCLEOTIDE SEQUENCE [LARGE SCALE GENOMIC DNA]</scope>
    <source>
        <strain evidence="2 3">USS-CCA1</strain>
    </source>
</reference>
<dbReference type="InterPro" id="IPR013783">
    <property type="entry name" value="Ig-like_fold"/>
</dbReference>
<proteinExistence type="predicted"/>
<evidence type="ECO:0000313" key="3">
    <source>
        <dbReference type="Proteomes" id="UP000437736"/>
    </source>
</evidence>
<evidence type="ECO:0000256" key="1">
    <source>
        <dbReference type="SAM" id="MobiDB-lite"/>
    </source>
</evidence>
<feature type="compositionally biased region" description="Gly residues" evidence="1">
    <location>
        <begin position="385"/>
        <end position="396"/>
    </location>
</feature>
<feature type="region of interest" description="Disordered" evidence="1">
    <location>
        <begin position="316"/>
        <end position="405"/>
    </location>
</feature>
<keyword evidence="3" id="KW-1185">Reference proteome</keyword>
<organism evidence="2 3">
    <name type="scientific">Acidiferrimicrobium australe</name>
    <dbReference type="NCBI Taxonomy" id="2664430"/>
    <lineage>
        <taxon>Bacteria</taxon>
        <taxon>Bacillati</taxon>
        <taxon>Actinomycetota</taxon>
        <taxon>Acidimicrobiia</taxon>
        <taxon>Acidimicrobiales</taxon>
        <taxon>Acidimicrobiaceae</taxon>
        <taxon>Acidiferrimicrobium</taxon>
    </lineage>
</organism>
<accession>A0ABW9QQ94</accession>
<sequence>MALATRSSRRASGRRWLAVGVVVTILVLLIDASVRSRSPDPTRRLAGSVWADKVFALVQQSNVQGRELTAFLADTSPSSGAAVRLQLGDVRSGAASTLRAAQALGTPVAMSGVAGLLDTCLLVRSQEATAITGAVFHALAAPIGVGAITSASKVLAAGVQRLEVADAACALFAKDLPGWLHVRAPASQWIHGTGGPGTTPAGEAVFLTALHRRVNLKARSAVAIEAISTTPSAVGTRNGVQILTSGHQLTVDVVVGNTGNRPEQNLTLSASIAPATGTSTAHAYVGSLQPGTSDALTLSGLAPPIGRKVTLTVTLTPAAGDPAKPKTTTLEFEMPSPNSSVPTTSSTTTTSHKTTTSGSSGTTGTSGSTTTSTTGSTTTTTSGTSGTGVSGTGATGVSGTTTPTT</sequence>
<protein>
    <recommendedName>
        <fullName evidence="4">DUF11 domain-containing protein</fullName>
    </recommendedName>
</protein>
<name>A0ABW9QQ94_9ACTN</name>
<dbReference type="Proteomes" id="UP000437736">
    <property type="component" value="Unassembled WGS sequence"/>
</dbReference>
<dbReference type="EMBL" id="WJHE01000191">
    <property type="protein sequence ID" value="MST31995.1"/>
    <property type="molecule type" value="Genomic_DNA"/>
</dbReference>
<gene>
    <name evidence="2" type="ORF">GHK86_04545</name>
</gene>
<evidence type="ECO:0000313" key="2">
    <source>
        <dbReference type="EMBL" id="MST31995.1"/>
    </source>
</evidence>
<feature type="compositionally biased region" description="Low complexity" evidence="1">
    <location>
        <begin position="339"/>
        <end position="384"/>
    </location>
</feature>